<keyword evidence="1" id="KW-0226">DNA condensation</keyword>
<comment type="similarity">
    <text evidence="3">Belongs to the bacterial histone-like protein family.</text>
</comment>
<dbReference type="InterPro" id="IPR010992">
    <property type="entry name" value="IHF-like_DNA-bd_dom_sf"/>
</dbReference>
<dbReference type="Proteomes" id="UP000485621">
    <property type="component" value="Unassembled WGS sequence"/>
</dbReference>
<evidence type="ECO:0000256" key="1">
    <source>
        <dbReference type="ARBA" id="ARBA00023067"/>
    </source>
</evidence>
<dbReference type="CDD" id="cd00591">
    <property type="entry name" value="HU_IHF"/>
    <property type="match status" value="1"/>
</dbReference>
<dbReference type="PANTHER" id="PTHR33175:SF3">
    <property type="entry name" value="DNA-BINDING PROTEIN HU-BETA"/>
    <property type="match status" value="1"/>
</dbReference>
<sequence>MERILKKDIANYIAGIEMKKNKLTVKDSETIVNSIFEFLKQKMKEGNEIQISDFGKFLVVSKEAREGINPTTGEHITIVAKKVPKLKFFKSFKDFINS</sequence>
<keyword evidence="2 4" id="KW-0238">DNA-binding</keyword>
<accession>A0A1V5ZLK3</accession>
<dbReference type="GO" id="GO:0030527">
    <property type="term" value="F:structural constituent of chromatin"/>
    <property type="evidence" value="ECO:0007669"/>
    <property type="project" value="InterPro"/>
</dbReference>
<dbReference type="SMART" id="SM00411">
    <property type="entry name" value="BHL"/>
    <property type="match status" value="1"/>
</dbReference>
<dbReference type="SUPFAM" id="SSF47729">
    <property type="entry name" value="IHF-like DNA-binding proteins"/>
    <property type="match status" value="1"/>
</dbReference>
<organism evidence="4">
    <name type="scientific">candidate division CPR1 bacterium ADurb.Bin160</name>
    <dbReference type="NCBI Taxonomy" id="1852826"/>
    <lineage>
        <taxon>Bacteria</taxon>
        <taxon>candidate division CPR1</taxon>
    </lineage>
</organism>
<dbReference type="GO" id="GO:0003677">
    <property type="term" value="F:DNA binding"/>
    <property type="evidence" value="ECO:0007669"/>
    <property type="project" value="UniProtKB-KW"/>
</dbReference>
<dbReference type="PANTHER" id="PTHR33175">
    <property type="entry name" value="DNA-BINDING PROTEIN HU"/>
    <property type="match status" value="1"/>
</dbReference>
<reference evidence="4" key="1">
    <citation type="submission" date="2017-02" db="EMBL/GenBank/DDBJ databases">
        <title>Delving into the versatile metabolic prowess of the omnipresent phylum Bacteroidetes.</title>
        <authorList>
            <person name="Nobu M.K."/>
            <person name="Mei R."/>
            <person name="Narihiro T."/>
            <person name="Kuroda K."/>
            <person name="Liu W.-T."/>
        </authorList>
    </citation>
    <scope>NUCLEOTIDE SEQUENCE</scope>
    <source>
        <strain evidence="4">ADurb.Bin160</strain>
    </source>
</reference>
<proteinExistence type="inferred from homology"/>
<name>A0A1V5ZLK3_9BACT</name>
<dbReference type="EMBL" id="MWDB01000026">
    <property type="protein sequence ID" value="OQB41001.1"/>
    <property type="molecule type" value="Genomic_DNA"/>
</dbReference>
<evidence type="ECO:0000313" key="4">
    <source>
        <dbReference type="EMBL" id="OQB41001.1"/>
    </source>
</evidence>
<dbReference type="GO" id="GO:0030261">
    <property type="term" value="P:chromosome condensation"/>
    <property type="evidence" value="ECO:0007669"/>
    <property type="project" value="UniProtKB-KW"/>
</dbReference>
<dbReference type="InterPro" id="IPR000119">
    <property type="entry name" value="Hist_DNA-bd"/>
</dbReference>
<dbReference type="Pfam" id="PF00216">
    <property type="entry name" value="Bac_DNA_binding"/>
    <property type="match status" value="1"/>
</dbReference>
<dbReference type="Gene3D" id="4.10.520.10">
    <property type="entry name" value="IHF-like DNA-binding proteins"/>
    <property type="match status" value="1"/>
</dbReference>
<comment type="caution">
    <text evidence="4">The sequence shown here is derived from an EMBL/GenBank/DDBJ whole genome shotgun (WGS) entry which is preliminary data.</text>
</comment>
<protein>
    <submittedName>
        <fullName evidence="4">DNA-binding protein HRm</fullName>
    </submittedName>
</protein>
<gene>
    <name evidence="4" type="primary">hupB</name>
    <name evidence="4" type="ORF">BWY04_01096</name>
</gene>
<dbReference type="PRINTS" id="PR01727">
    <property type="entry name" value="DNABINDINGHU"/>
</dbReference>
<dbReference type="AlphaFoldDB" id="A0A1V5ZLK3"/>
<evidence type="ECO:0000256" key="3">
    <source>
        <dbReference type="RuleBase" id="RU003939"/>
    </source>
</evidence>
<evidence type="ECO:0000256" key="2">
    <source>
        <dbReference type="ARBA" id="ARBA00023125"/>
    </source>
</evidence>